<gene>
    <name evidence="1" type="ORF">METZ01_LOCUS79652</name>
</gene>
<feature type="non-terminal residue" evidence="1">
    <location>
        <position position="1"/>
    </location>
</feature>
<dbReference type="AlphaFoldDB" id="A0A381UGM4"/>
<organism evidence="1">
    <name type="scientific">marine metagenome</name>
    <dbReference type="NCBI Taxonomy" id="408172"/>
    <lineage>
        <taxon>unclassified sequences</taxon>
        <taxon>metagenomes</taxon>
        <taxon>ecological metagenomes</taxon>
    </lineage>
</organism>
<evidence type="ECO:0000313" key="1">
    <source>
        <dbReference type="EMBL" id="SVA26798.1"/>
    </source>
</evidence>
<accession>A0A381UGM4</accession>
<name>A0A381UGM4_9ZZZZ</name>
<proteinExistence type="predicted"/>
<protein>
    <submittedName>
        <fullName evidence="1">Uncharacterized protein</fullName>
    </submittedName>
</protein>
<dbReference type="EMBL" id="UINC01006315">
    <property type="protein sequence ID" value="SVA26798.1"/>
    <property type="molecule type" value="Genomic_DNA"/>
</dbReference>
<sequence>VEPVNLGWVDDYDNPARLEDSERLGQARAFVVPVSEREQGADRVERVVVEWQVLCCGFYELDSGVAASGPLGVDAGLRGAQHLRNRVEAYQVPADDLLGEAPRAAPHLENPPLCRQPVLNHPAPLGDLSEGGEPVDPVIRRDAHLEIALELVPLLGIDALGIHADSSLHPLFG</sequence>
<reference evidence="1" key="1">
    <citation type="submission" date="2018-05" db="EMBL/GenBank/DDBJ databases">
        <authorList>
            <person name="Lanie J.A."/>
            <person name="Ng W.-L."/>
            <person name="Kazmierczak K.M."/>
            <person name="Andrzejewski T.M."/>
            <person name="Davidsen T.M."/>
            <person name="Wayne K.J."/>
            <person name="Tettelin H."/>
            <person name="Glass J.I."/>
            <person name="Rusch D."/>
            <person name="Podicherti R."/>
            <person name="Tsui H.-C.T."/>
            <person name="Winkler M.E."/>
        </authorList>
    </citation>
    <scope>NUCLEOTIDE SEQUENCE</scope>
</reference>